<dbReference type="AlphaFoldDB" id="S8DK37"/>
<dbReference type="InterPro" id="IPR002885">
    <property type="entry name" value="PPR_rpt"/>
</dbReference>
<feature type="compositionally biased region" description="Basic and acidic residues" evidence="4">
    <location>
        <begin position="58"/>
        <end position="70"/>
    </location>
</feature>
<dbReference type="PROSITE" id="PS51375">
    <property type="entry name" value="PPR"/>
    <property type="match status" value="2"/>
</dbReference>
<name>S8DK37_9LAMI</name>
<sequence>MKAAVFRYFLHSGRRSIAAAPPSFLSSSRGLCAPSKKLDSKLVNFSLPSSDSEEDSDSEKAAPREIDKSKLPPPYNPFDKKPLPPYNPFEVSGSGDPKNLPQVFARLRDDGLMSSAVKMFDGLSREGLTHEALELFSQIKDKAQMPDVVAHTAVIEAYADAGEAKEAHKAYLRMLSGGVLPNAYTYKVIIKALAESGDPKMVKEADKYAAEMAGKGMKPNAETCLIVLEALMEVGMEKEAMALIELLKERKAEPEEDQMKEALKKKKKKKNEQQQTAAIFSSLYGSSTARN</sequence>
<dbReference type="InterPro" id="IPR011990">
    <property type="entry name" value="TPR-like_helical_dom_sf"/>
</dbReference>
<evidence type="ECO:0000313" key="6">
    <source>
        <dbReference type="Proteomes" id="UP000015453"/>
    </source>
</evidence>
<reference evidence="5 6" key="1">
    <citation type="journal article" date="2013" name="BMC Genomics">
        <title>The miniature genome of a carnivorous plant Genlisea aurea contains a low number of genes and short non-coding sequences.</title>
        <authorList>
            <person name="Leushkin E.V."/>
            <person name="Sutormin R.A."/>
            <person name="Nabieva E.R."/>
            <person name="Penin A.A."/>
            <person name="Kondrashov A.S."/>
            <person name="Logacheva M.D."/>
        </authorList>
    </citation>
    <scope>NUCLEOTIDE SEQUENCE [LARGE SCALE GENOMIC DNA]</scope>
</reference>
<evidence type="ECO:0000256" key="2">
    <source>
        <dbReference type="ARBA" id="ARBA00022737"/>
    </source>
</evidence>
<feature type="region of interest" description="Disordered" evidence="4">
    <location>
        <begin position="252"/>
        <end position="276"/>
    </location>
</feature>
<dbReference type="Pfam" id="PF13812">
    <property type="entry name" value="PPR_3"/>
    <property type="match status" value="1"/>
</dbReference>
<comment type="caution">
    <text evidence="5">The sequence shown here is derived from an EMBL/GenBank/DDBJ whole genome shotgun (WGS) entry which is preliminary data.</text>
</comment>
<feature type="repeat" description="PPR" evidence="3">
    <location>
        <begin position="182"/>
        <end position="219"/>
    </location>
</feature>
<dbReference type="Pfam" id="PF01535">
    <property type="entry name" value="PPR"/>
    <property type="match status" value="1"/>
</dbReference>
<evidence type="ECO:0008006" key="7">
    <source>
        <dbReference type="Google" id="ProtNLM"/>
    </source>
</evidence>
<feature type="repeat" description="PPR" evidence="3">
    <location>
        <begin position="147"/>
        <end position="181"/>
    </location>
</feature>
<comment type="similarity">
    <text evidence="1">Belongs to the PPR family. P subfamily.</text>
</comment>
<dbReference type="Pfam" id="PF13041">
    <property type="entry name" value="PPR_2"/>
    <property type="match status" value="1"/>
</dbReference>
<dbReference type="Proteomes" id="UP000015453">
    <property type="component" value="Unassembled WGS sequence"/>
</dbReference>
<dbReference type="Gene3D" id="1.25.40.10">
    <property type="entry name" value="Tetratricopeptide repeat domain"/>
    <property type="match status" value="1"/>
</dbReference>
<dbReference type="NCBIfam" id="TIGR00756">
    <property type="entry name" value="PPR"/>
    <property type="match status" value="1"/>
</dbReference>
<keyword evidence="6" id="KW-1185">Reference proteome</keyword>
<feature type="region of interest" description="Disordered" evidence="4">
    <location>
        <begin position="45"/>
        <end position="83"/>
    </location>
</feature>
<keyword evidence="2" id="KW-0677">Repeat</keyword>
<feature type="compositionally biased region" description="Basic and acidic residues" evidence="4">
    <location>
        <begin position="252"/>
        <end position="262"/>
    </location>
</feature>
<dbReference type="OrthoDB" id="185373at2759"/>
<evidence type="ECO:0000256" key="3">
    <source>
        <dbReference type="PROSITE-ProRule" id="PRU00708"/>
    </source>
</evidence>
<protein>
    <recommendedName>
        <fullName evidence="7">Pentacotripeptide-repeat region of PRORP domain-containing protein</fullName>
    </recommendedName>
</protein>
<organism evidence="5 6">
    <name type="scientific">Genlisea aurea</name>
    <dbReference type="NCBI Taxonomy" id="192259"/>
    <lineage>
        <taxon>Eukaryota</taxon>
        <taxon>Viridiplantae</taxon>
        <taxon>Streptophyta</taxon>
        <taxon>Embryophyta</taxon>
        <taxon>Tracheophyta</taxon>
        <taxon>Spermatophyta</taxon>
        <taxon>Magnoliopsida</taxon>
        <taxon>eudicotyledons</taxon>
        <taxon>Gunneridae</taxon>
        <taxon>Pentapetalae</taxon>
        <taxon>asterids</taxon>
        <taxon>lamiids</taxon>
        <taxon>Lamiales</taxon>
        <taxon>Lentibulariaceae</taxon>
        <taxon>Genlisea</taxon>
    </lineage>
</organism>
<proteinExistence type="inferred from homology"/>
<dbReference type="EMBL" id="AUSU01005594">
    <property type="protein sequence ID" value="EPS63263.1"/>
    <property type="molecule type" value="Genomic_DNA"/>
</dbReference>
<dbReference type="PANTHER" id="PTHR47941">
    <property type="entry name" value="PENTATRICOPEPTIDE REPEAT-CONTAINING PROTEIN 3, MITOCHONDRIAL"/>
    <property type="match status" value="1"/>
</dbReference>
<gene>
    <name evidence="5" type="ORF">M569_11524</name>
</gene>
<evidence type="ECO:0000313" key="5">
    <source>
        <dbReference type="EMBL" id="EPS63263.1"/>
    </source>
</evidence>
<evidence type="ECO:0000256" key="1">
    <source>
        <dbReference type="ARBA" id="ARBA00007626"/>
    </source>
</evidence>
<evidence type="ECO:0000256" key="4">
    <source>
        <dbReference type="SAM" id="MobiDB-lite"/>
    </source>
</evidence>
<accession>S8DK37</accession>